<dbReference type="EMBL" id="JACHWS010000001">
    <property type="protein sequence ID" value="MBB3036321.1"/>
    <property type="molecule type" value="Genomic_DNA"/>
</dbReference>
<dbReference type="Proteomes" id="UP000567922">
    <property type="component" value="Unassembled WGS sequence"/>
</dbReference>
<dbReference type="AlphaFoldDB" id="A0A839RJZ6"/>
<protein>
    <recommendedName>
        <fullName evidence="4">DUF1365 domain-containing protein</fullName>
    </recommendedName>
</protein>
<evidence type="ECO:0008006" key="4">
    <source>
        <dbReference type="Google" id="ProtNLM"/>
    </source>
</evidence>
<dbReference type="InterPro" id="IPR010775">
    <property type="entry name" value="DUF1365"/>
</dbReference>
<dbReference type="PANTHER" id="PTHR33973:SF4">
    <property type="entry name" value="OS07G0153300 PROTEIN"/>
    <property type="match status" value="1"/>
</dbReference>
<evidence type="ECO:0000313" key="3">
    <source>
        <dbReference type="Proteomes" id="UP000567922"/>
    </source>
</evidence>
<dbReference type="Pfam" id="PF07103">
    <property type="entry name" value="DUF1365"/>
    <property type="match status" value="1"/>
</dbReference>
<name>A0A839RJZ6_9ACTN</name>
<reference evidence="2 3" key="1">
    <citation type="submission" date="2020-08" db="EMBL/GenBank/DDBJ databases">
        <title>Sequencing the genomes of 1000 actinobacteria strains.</title>
        <authorList>
            <person name="Klenk H.-P."/>
        </authorList>
    </citation>
    <scope>NUCLEOTIDE SEQUENCE [LARGE SCALE GENOMIC DNA]</scope>
    <source>
        <strain evidence="2 3">DSM 45258</strain>
    </source>
</reference>
<evidence type="ECO:0000313" key="2">
    <source>
        <dbReference type="EMBL" id="MBB3036321.1"/>
    </source>
</evidence>
<evidence type="ECO:0000256" key="1">
    <source>
        <dbReference type="SAM" id="MobiDB-lite"/>
    </source>
</evidence>
<sequence>MTVAAIKTRAARPARRRSGPRQYPGALYRTEIRHVRSTPLTNEFIYRSCWWLVDLDRLPALPWWLRPFARFSSADHFGDPARTLRDNVDSFLLERGIDVRGGQVWMLANARVLGVNFNPLSVFWCYGRDGELRCVIAEVHNTYGGRHCYVLGPEAAGPSGTVAPKEFYVSPFNDVSGQYRLRLPFPDRELSAHIVLLRSGEMPFVASVSGTREDITHRSVLRVQRELPVAPLRVILQIRWQGIRLWARGLQIQPRNGTPSPQEGV</sequence>
<organism evidence="2 3">
    <name type="scientific">Hoyosella altamirensis</name>
    <dbReference type="NCBI Taxonomy" id="616997"/>
    <lineage>
        <taxon>Bacteria</taxon>
        <taxon>Bacillati</taxon>
        <taxon>Actinomycetota</taxon>
        <taxon>Actinomycetes</taxon>
        <taxon>Mycobacteriales</taxon>
        <taxon>Hoyosellaceae</taxon>
        <taxon>Hoyosella</taxon>
    </lineage>
</organism>
<gene>
    <name evidence="2" type="ORF">FHU29_000755</name>
</gene>
<feature type="compositionally biased region" description="Basic residues" evidence="1">
    <location>
        <begin position="9"/>
        <end position="19"/>
    </location>
</feature>
<dbReference type="PANTHER" id="PTHR33973">
    <property type="entry name" value="OS07G0153300 PROTEIN"/>
    <property type="match status" value="1"/>
</dbReference>
<feature type="region of interest" description="Disordered" evidence="1">
    <location>
        <begin position="1"/>
        <end position="21"/>
    </location>
</feature>
<keyword evidence="3" id="KW-1185">Reference proteome</keyword>
<comment type="caution">
    <text evidence="2">The sequence shown here is derived from an EMBL/GenBank/DDBJ whole genome shotgun (WGS) entry which is preliminary data.</text>
</comment>
<accession>A0A839RJZ6</accession>
<proteinExistence type="predicted"/>